<accession>A0A6L7G659</accession>
<dbReference type="Gene3D" id="3.30.70.360">
    <property type="match status" value="1"/>
</dbReference>
<dbReference type="CDD" id="cd05673">
    <property type="entry name" value="M20_Acy1L2_AbgB"/>
    <property type="match status" value="1"/>
</dbReference>
<dbReference type="GO" id="GO:0016805">
    <property type="term" value="F:dipeptidase activity"/>
    <property type="evidence" value="ECO:0007669"/>
    <property type="project" value="TreeGrafter"/>
</dbReference>
<comment type="caution">
    <text evidence="2">The sequence shown here is derived from an EMBL/GenBank/DDBJ whole genome shotgun (WGS) entry which is preliminary data.</text>
</comment>
<dbReference type="FunFam" id="3.30.70.360:FF:000004">
    <property type="entry name" value="Peptidase M20 domain-containing protein 2"/>
    <property type="match status" value="1"/>
</dbReference>
<dbReference type="GO" id="GO:0071713">
    <property type="term" value="F:para-aminobenzoyl-glutamate hydrolase activity"/>
    <property type="evidence" value="ECO:0007669"/>
    <property type="project" value="TreeGrafter"/>
</dbReference>
<dbReference type="InterPro" id="IPR036264">
    <property type="entry name" value="Bact_exopeptidase_dim_dom"/>
</dbReference>
<keyword evidence="2" id="KW-0378">Hydrolase</keyword>
<proteinExistence type="predicted"/>
<dbReference type="EMBL" id="WUMU01000015">
    <property type="protein sequence ID" value="MXN18876.1"/>
    <property type="molecule type" value="Genomic_DNA"/>
</dbReference>
<dbReference type="SUPFAM" id="SSF53187">
    <property type="entry name" value="Zn-dependent exopeptidases"/>
    <property type="match status" value="1"/>
</dbReference>
<dbReference type="PIRSF" id="PIRSF037227">
    <property type="entry name" value="Aminobenzoyl-glu_utiliz_pB"/>
    <property type="match status" value="1"/>
</dbReference>
<dbReference type="AlphaFoldDB" id="A0A6L7G659"/>
<dbReference type="GO" id="GO:0005737">
    <property type="term" value="C:cytoplasm"/>
    <property type="evidence" value="ECO:0007669"/>
    <property type="project" value="TreeGrafter"/>
</dbReference>
<dbReference type="Gene3D" id="3.40.630.10">
    <property type="entry name" value="Zn peptidases"/>
    <property type="match status" value="2"/>
</dbReference>
<dbReference type="GO" id="GO:0046657">
    <property type="term" value="P:folic acid catabolic process"/>
    <property type="evidence" value="ECO:0007669"/>
    <property type="project" value="TreeGrafter"/>
</dbReference>
<dbReference type="NCBIfam" id="TIGR01891">
    <property type="entry name" value="amidohydrolases"/>
    <property type="match status" value="1"/>
</dbReference>
<dbReference type="InterPro" id="IPR017439">
    <property type="entry name" value="Amidohydrolase"/>
</dbReference>
<dbReference type="InterPro" id="IPR017145">
    <property type="entry name" value="Aminobenzoyl-glu_utiliz_pB"/>
</dbReference>
<dbReference type="Pfam" id="PF07687">
    <property type="entry name" value="M20_dimer"/>
    <property type="match status" value="1"/>
</dbReference>
<dbReference type="InterPro" id="IPR011650">
    <property type="entry name" value="Peptidase_M20_dimer"/>
</dbReference>
<reference evidence="2 3" key="1">
    <citation type="submission" date="2019-12" db="EMBL/GenBank/DDBJ databases">
        <authorList>
            <person name="Li M."/>
        </authorList>
    </citation>
    <scope>NUCLEOTIDE SEQUENCE [LARGE SCALE GENOMIC DNA]</scope>
    <source>
        <strain evidence="2 3">GBMRC 2024</strain>
    </source>
</reference>
<dbReference type="Proteomes" id="UP000477911">
    <property type="component" value="Unassembled WGS sequence"/>
</dbReference>
<dbReference type="InterPro" id="IPR052030">
    <property type="entry name" value="Peptidase_M20/M20A_hydrolases"/>
</dbReference>
<feature type="domain" description="Peptidase M20 dimerisation" evidence="1">
    <location>
        <begin position="188"/>
        <end position="282"/>
    </location>
</feature>
<keyword evidence="3" id="KW-1185">Reference proteome</keyword>
<dbReference type="PANTHER" id="PTHR30575">
    <property type="entry name" value="PEPTIDASE M20"/>
    <property type="match status" value="1"/>
</dbReference>
<sequence length="481" mass="51500">MQNDTLPLEQVLAAIDARAPAFTALADRIFDMPELRFEEVKSVAEQIAAMEAEGFAITRNVGGLPTAFMAESGDEGPCVAFLGEFDALAGLSQEPGALEPKTDTPGASGHGCGHNLLGSASALATVGLRDALRAAGVKARVRYYGCPAEEGGSGKTYMVRAGAFDGVDAAFTWHPCVFNFVQSAVTLGNIQAYFRFTGRPSHAAMSPQVGRSALDAMELMNIGINFMREHMPDDARIHYSIIDGGGISPNVVQGQAEGLYLIRAPRSEDVESLYARVTRIAEGAALMTDTTFEVFLDRVTAEMLPNRPLEEAMQRKFDEIGAPPFDKADFAFGDALQKAALTQEDIDACAVAYGGPDDYSKSFHDAVLPIAAKPGVLMGSTDVADVSWVVPTAQCLTATHAIGTPFHAWQTVTQGKLPSAHKAMVTASKVMAATALEAVQDPDLLRRAREELTKRLKGRDYFQRSTLNADLTPPTSSVRQH</sequence>
<evidence type="ECO:0000259" key="1">
    <source>
        <dbReference type="Pfam" id="PF07687"/>
    </source>
</evidence>
<dbReference type="PANTHER" id="PTHR30575:SF0">
    <property type="entry name" value="XAA-ARG DIPEPTIDASE"/>
    <property type="match status" value="1"/>
</dbReference>
<dbReference type="SUPFAM" id="SSF55031">
    <property type="entry name" value="Bacterial exopeptidase dimerisation domain"/>
    <property type="match status" value="1"/>
</dbReference>
<gene>
    <name evidence="2" type="ORF">GR170_13580</name>
</gene>
<evidence type="ECO:0000313" key="2">
    <source>
        <dbReference type="EMBL" id="MXN18876.1"/>
    </source>
</evidence>
<organism evidence="2 3">
    <name type="scientific">Pseudooceanicola albus</name>
    <dbReference type="NCBI Taxonomy" id="2692189"/>
    <lineage>
        <taxon>Bacteria</taxon>
        <taxon>Pseudomonadati</taxon>
        <taxon>Pseudomonadota</taxon>
        <taxon>Alphaproteobacteria</taxon>
        <taxon>Rhodobacterales</taxon>
        <taxon>Paracoccaceae</taxon>
        <taxon>Pseudooceanicola</taxon>
    </lineage>
</organism>
<evidence type="ECO:0000313" key="3">
    <source>
        <dbReference type="Proteomes" id="UP000477911"/>
    </source>
</evidence>
<name>A0A6L7G659_9RHOB</name>
<protein>
    <submittedName>
        <fullName evidence="2">Amidohydrolase</fullName>
    </submittedName>
</protein>